<proteinExistence type="predicted"/>
<accession>A0A179GPG0</accession>
<evidence type="ECO:0000313" key="2">
    <source>
        <dbReference type="Proteomes" id="UP000078240"/>
    </source>
</evidence>
<protein>
    <submittedName>
        <fullName evidence="1">Uncharacterized protein</fullName>
    </submittedName>
</protein>
<reference evidence="1 2" key="1">
    <citation type="submission" date="2016-01" db="EMBL/GenBank/DDBJ databases">
        <title>Biosynthesis of antibiotic leucinostatins and their inhibition on Phytophthora in bio-control Purpureocillium lilacinum.</title>
        <authorList>
            <person name="Wang G."/>
            <person name="Liu Z."/>
            <person name="Lin R."/>
            <person name="Li E."/>
            <person name="Mao Z."/>
            <person name="Ling J."/>
            <person name="Yin W."/>
            <person name="Xie B."/>
        </authorList>
    </citation>
    <scope>NUCLEOTIDE SEQUENCE [LARGE SCALE GENOMIC DNA]</scope>
    <source>
        <strain evidence="1">PLBJ-1</strain>
    </source>
</reference>
<dbReference type="EMBL" id="LSBH01000004">
    <property type="protein sequence ID" value="OAQ79785.1"/>
    <property type="molecule type" value="Genomic_DNA"/>
</dbReference>
<gene>
    <name evidence="1" type="ORF">VFPBJ_05370</name>
</gene>
<dbReference type="Proteomes" id="UP000078240">
    <property type="component" value="Unassembled WGS sequence"/>
</dbReference>
<sequence>MESFSRPGHRIMVHFGSGIAPGLSRSGSDLFRARLGGECEDAIAAVGAARAGLYVIWMSAVRIAMSRATGSGEVWRKYWLQLLAKHTNSKRTKVG</sequence>
<dbReference type="AlphaFoldDB" id="A0A179GPG0"/>
<organism evidence="1 2">
    <name type="scientific">Purpureocillium lilacinum</name>
    <name type="common">Paecilomyces lilacinus</name>
    <dbReference type="NCBI Taxonomy" id="33203"/>
    <lineage>
        <taxon>Eukaryota</taxon>
        <taxon>Fungi</taxon>
        <taxon>Dikarya</taxon>
        <taxon>Ascomycota</taxon>
        <taxon>Pezizomycotina</taxon>
        <taxon>Sordariomycetes</taxon>
        <taxon>Hypocreomycetidae</taxon>
        <taxon>Hypocreales</taxon>
        <taxon>Ophiocordycipitaceae</taxon>
        <taxon>Purpureocillium</taxon>
    </lineage>
</organism>
<comment type="caution">
    <text evidence="1">The sequence shown here is derived from an EMBL/GenBank/DDBJ whole genome shotgun (WGS) entry which is preliminary data.</text>
</comment>
<name>A0A179GPG0_PURLI</name>
<evidence type="ECO:0000313" key="1">
    <source>
        <dbReference type="EMBL" id="OAQ79785.1"/>
    </source>
</evidence>